<dbReference type="Proteomes" id="UP000030762">
    <property type="component" value="Unassembled WGS sequence"/>
</dbReference>
<dbReference type="GO" id="GO:0012505">
    <property type="term" value="C:endomembrane system"/>
    <property type="evidence" value="ECO:0007669"/>
    <property type="project" value="TreeGrafter"/>
</dbReference>
<feature type="transmembrane region" description="Helical" evidence="4">
    <location>
        <begin position="352"/>
        <end position="374"/>
    </location>
</feature>
<protein>
    <recommendedName>
        <fullName evidence="5">Phospholipid/glycerol acyltransferase domain-containing protein</fullName>
    </recommendedName>
</protein>
<accession>T0PYN6</accession>
<keyword evidence="4" id="KW-0812">Transmembrane</keyword>
<evidence type="ECO:0000256" key="4">
    <source>
        <dbReference type="SAM" id="Phobius"/>
    </source>
</evidence>
<keyword evidence="7" id="KW-1185">Reference proteome</keyword>
<dbReference type="InterPro" id="IPR032098">
    <property type="entry name" value="Acyltransf_C"/>
</dbReference>
<evidence type="ECO:0000313" key="7">
    <source>
        <dbReference type="Proteomes" id="UP000030762"/>
    </source>
</evidence>
<sequence>MVRVSVVGLAFLAALGITGSAGVFLLLSPAFVLLYLVGHRVPLGRRIFAFTQQLVQGMWLGNAAILMEKWQGIHVQVFLADGSDAVKAQKDVAAILSGERAIWLSNHRTRLDWMLLWSFGLRIHALHQLKIILKASLKDVPIFGWAMQMFQFIFLTRHWQNDQAYLNDVLEHLTTTAPNASYLLFPEGTDLSASNLAKSNAFAATKGKPPRHFTLYPRTTGWTHIVPRVRHEIDAVYDLSMCFVDRVPGQRANEPELLAGAMPKAMHIYVRRFPIADLPSDADGLNAWMEARYAEKEALLAEWYTHARPPADACVILDHELSSTTHLIQAFWVLLCAILLAALYSYSYMRLFVALLCLVHVTFAKMTTGVDRYLMTSSS</sequence>
<dbReference type="PANTHER" id="PTHR10983:SF16">
    <property type="entry name" value="LYSOCARDIOLIPIN ACYLTRANSFERASE 1"/>
    <property type="match status" value="1"/>
</dbReference>
<feature type="domain" description="Phospholipid/glycerol acyltransferase" evidence="5">
    <location>
        <begin position="101"/>
        <end position="223"/>
    </location>
</feature>
<dbReference type="EMBL" id="JH767174">
    <property type="protein sequence ID" value="EQC30669.1"/>
    <property type="molecule type" value="Genomic_DNA"/>
</dbReference>
<dbReference type="GO" id="GO:0016746">
    <property type="term" value="F:acyltransferase activity"/>
    <property type="evidence" value="ECO:0007669"/>
    <property type="project" value="UniProtKB-KW"/>
</dbReference>
<dbReference type="VEuPathDB" id="FungiDB:SDRG_11723"/>
<evidence type="ECO:0000259" key="5">
    <source>
        <dbReference type="SMART" id="SM00563"/>
    </source>
</evidence>
<keyword evidence="2" id="KW-0808">Transferase</keyword>
<dbReference type="OMA" id="VANHVAW"/>
<dbReference type="SMART" id="SM00563">
    <property type="entry name" value="PlsC"/>
    <property type="match status" value="1"/>
</dbReference>
<evidence type="ECO:0000313" key="6">
    <source>
        <dbReference type="EMBL" id="EQC30669.1"/>
    </source>
</evidence>
<dbReference type="STRING" id="1156394.T0PYN6"/>
<name>T0PYN6_SAPDV</name>
<gene>
    <name evidence="6" type="ORF">SDRG_11723</name>
</gene>
<proteinExistence type="inferred from homology"/>
<dbReference type="Pfam" id="PF16076">
    <property type="entry name" value="Acyltransf_C"/>
    <property type="match status" value="1"/>
</dbReference>
<dbReference type="GeneID" id="19952450"/>
<dbReference type="InParanoid" id="T0PYN6"/>
<evidence type="ECO:0000256" key="3">
    <source>
        <dbReference type="ARBA" id="ARBA00023315"/>
    </source>
</evidence>
<dbReference type="OrthoDB" id="186786at2759"/>
<organism evidence="6 7">
    <name type="scientific">Saprolegnia diclina (strain VS20)</name>
    <dbReference type="NCBI Taxonomy" id="1156394"/>
    <lineage>
        <taxon>Eukaryota</taxon>
        <taxon>Sar</taxon>
        <taxon>Stramenopiles</taxon>
        <taxon>Oomycota</taxon>
        <taxon>Saprolegniomycetes</taxon>
        <taxon>Saprolegniales</taxon>
        <taxon>Saprolegniaceae</taxon>
        <taxon>Saprolegnia</taxon>
    </lineage>
</organism>
<dbReference type="AlphaFoldDB" id="T0PYN6"/>
<reference evidence="6 7" key="1">
    <citation type="submission" date="2012-04" db="EMBL/GenBank/DDBJ databases">
        <title>The Genome Sequence of Saprolegnia declina VS20.</title>
        <authorList>
            <consortium name="The Broad Institute Genome Sequencing Platform"/>
            <person name="Russ C."/>
            <person name="Nusbaum C."/>
            <person name="Tyler B."/>
            <person name="van West P."/>
            <person name="Dieguez-Uribeondo J."/>
            <person name="de Bruijn I."/>
            <person name="Tripathy S."/>
            <person name="Jiang R."/>
            <person name="Young S.K."/>
            <person name="Zeng Q."/>
            <person name="Gargeya S."/>
            <person name="Fitzgerald M."/>
            <person name="Haas B."/>
            <person name="Abouelleil A."/>
            <person name="Alvarado L."/>
            <person name="Arachchi H.M."/>
            <person name="Berlin A."/>
            <person name="Chapman S.B."/>
            <person name="Goldberg J."/>
            <person name="Griggs A."/>
            <person name="Gujja S."/>
            <person name="Hansen M."/>
            <person name="Howarth C."/>
            <person name="Imamovic A."/>
            <person name="Larimer J."/>
            <person name="McCowen C."/>
            <person name="Montmayeur A."/>
            <person name="Murphy C."/>
            <person name="Neiman D."/>
            <person name="Pearson M."/>
            <person name="Priest M."/>
            <person name="Roberts A."/>
            <person name="Saif S."/>
            <person name="Shea T."/>
            <person name="Sisk P."/>
            <person name="Sykes S."/>
            <person name="Wortman J."/>
            <person name="Nusbaum C."/>
            <person name="Birren B."/>
        </authorList>
    </citation>
    <scope>NUCLEOTIDE SEQUENCE [LARGE SCALE GENOMIC DNA]</scope>
    <source>
        <strain evidence="6 7">VS20</strain>
    </source>
</reference>
<keyword evidence="3" id="KW-0012">Acyltransferase</keyword>
<evidence type="ECO:0000256" key="1">
    <source>
        <dbReference type="ARBA" id="ARBA00008655"/>
    </source>
</evidence>
<feature type="transmembrane region" description="Helical" evidence="4">
    <location>
        <begin position="6"/>
        <end position="37"/>
    </location>
</feature>
<keyword evidence="4" id="KW-1133">Transmembrane helix</keyword>
<feature type="transmembrane region" description="Helical" evidence="4">
    <location>
        <begin position="327"/>
        <end position="346"/>
    </location>
</feature>
<comment type="similarity">
    <text evidence="1">Belongs to the 1-acyl-sn-glycerol-3-phosphate acyltransferase family.</text>
</comment>
<dbReference type="eggNOG" id="KOG1505">
    <property type="taxonomic scope" value="Eukaryota"/>
</dbReference>
<dbReference type="RefSeq" id="XP_008615995.1">
    <property type="nucleotide sequence ID" value="XM_008617773.1"/>
</dbReference>
<keyword evidence="4" id="KW-0472">Membrane</keyword>
<dbReference type="InterPro" id="IPR002123">
    <property type="entry name" value="Plipid/glycerol_acylTrfase"/>
</dbReference>
<dbReference type="SUPFAM" id="SSF69593">
    <property type="entry name" value="Glycerol-3-phosphate (1)-acyltransferase"/>
    <property type="match status" value="1"/>
</dbReference>
<evidence type="ECO:0000256" key="2">
    <source>
        <dbReference type="ARBA" id="ARBA00022679"/>
    </source>
</evidence>
<dbReference type="CDD" id="cd07990">
    <property type="entry name" value="LPLAT_LCLAT1-like"/>
    <property type="match status" value="1"/>
</dbReference>
<dbReference type="PANTHER" id="PTHR10983">
    <property type="entry name" value="1-ACYLGLYCEROL-3-PHOSPHATE ACYLTRANSFERASE-RELATED"/>
    <property type="match status" value="1"/>
</dbReference>
<dbReference type="Pfam" id="PF01553">
    <property type="entry name" value="Acyltransferase"/>
    <property type="match status" value="1"/>
</dbReference>